<dbReference type="AlphaFoldDB" id="A0A4V2G722"/>
<evidence type="ECO:0000313" key="2">
    <source>
        <dbReference type="Proteomes" id="UP000292564"/>
    </source>
</evidence>
<accession>A0A4V2G722</accession>
<proteinExistence type="predicted"/>
<keyword evidence="2" id="KW-1185">Reference proteome</keyword>
<sequence length="105" mass="11829">MPKFTNAAEQAAWTLAEALNEKGFACIKQAEEAAEIFRSGKMQMRQAFKERGRSEVDADIRWSGMTRAKKALSDNGWYMAQATMYHQAAAAQYAKALYLRNSDDL</sequence>
<evidence type="ECO:0008006" key="3">
    <source>
        <dbReference type="Google" id="ProtNLM"/>
    </source>
</evidence>
<protein>
    <recommendedName>
        <fullName evidence="3">Excreted virulence factor EspC (Type VII ESX diderm)</fullName>
    </recommendedName>
</protein>
<organism evidence="1 2">
    <name type="scientific">Krasilnikovia cinnamomea</name>
    <dbReference type="NCBI Taxonomy" id="349313"/>
    <lineage>
        <taxon>Bacteria</taxon>
        <taxon>Bacillati</taxon>
        <taxon>Actinomycetota</taxon>
        <taxon>Actinomycetes</taxon>
        <taxon>Micromonosporales</taxon>
        <taxon>Micromonosporaceae</taxon>
        <taxon>Krasilnikovia</taxon>
    </lineage>
</organism>
<dbReference type="EMBL" id="SHKY01000001">
    <property type="protein sequence ID" value="RZU50856.1"/>
    <property type="molecule type" value="Genomic_DNA"/>
</dbReference>
<dbReference type="OrthoDB" id="3297849at2"/>
<reference evidence="1 2" key="1">
    <citation type="submission" date="2019-02" db="EMBL/GenBank/DDBJ databases">
        <title>Sequencing the genomes of 1000 actinobacteria strains.</title>
        <authorList>
            <person name="Klenk H.-P."/>
        </authorList>
    </citation>
    <scope>NUCLEOTIDE SEQUENCE [LARGE SCALE GENOMIC DNA]</scope>
    <source>
        <strain evidence="1 2">DSM 45162</strain>
    </source>
</reference>
<name>A0A4V2G722_9ACTN</name>
<evidence type="ECO:0000313" key="1">
    <source>
        <dbReference type="EMBL" id="RZU50856.1"/>
    </source>
</evidence>
<comment type="caution">
    <text evidence="1">The sequence shown here is derived from an EMBL/GenBank/DDBJ whole genome shotgun (WGS) entry which is preliminary data.</text>
</comment>
<dbReference type="Proteomes" id="UP000292564">
    <property type="component" value="Unassembled WGS sequence"/>
</dbReference>
<gene>
    <name evidence="1" type="ORF">EV385_2648</name>
</gene>
<dbReference type="RefSeq" id="WP_130509723.1">
    <property type="nucleotide sequence ID" value="NZ_SHKY01000001.1"/>
</dbReference>